<name>C0P077_AJECG</name>
<protein>
    <submittedName>
        <fullName evidence="2">Uncharacterized protein</fullName>
    </submittedName>
</protein>
<reference evidence="2" key="1">
    <citation type="submission" date="2009-02" db="EMBL/GenBank/DDBJ databases">
        <title>The Genome Sequence of Ajellomyces capsulatus strain G186AR.</title>
        <authorList>
            <consortium name="The Broad Institute Genome Sequencing Platform"/>
            <person name="Champion M."/>
            <person name="Cuomo C."/>
            <person name="Ma L.-J."/>
            <person name="Henn M.R."/>
            <person name="Sil A."/>
            <person name="Goldman B."/>
            <person name="Young S.K."/>
            <person name="Kodira C.D."/>
            <person name="Zeng Q."/>
            <person name="Koehrsen M."/>
            <person name="Alvarado L."/>
            <person name="Berlin A."/>
            <person name="Borenstein D."/>
            <person name="Chen Z."/>
            <person name="Engels R."/>
            <person name="Freedman E."/>
            <person name="Gellesch M."/>
            <person name="Goldberg J."/>
            <person name="Griggs A."/>
            <person name="Gujja S."/>
            <person name="Heiman D."/>
            <person name="Hepburn T."/>
            <person name="Howarth C."/>
            <person name="Jen D."/>
            <person name="Larson L."/>
            <person name="Lewis B."/>
            <person name="Mehta T."/>
            <person name="Park D."/>
            <person name="Pearson M."/>
            <person name="Roberts A."/>
            <person name="Saif S."/>
            <person name="Shea T."/>
            <person name="Shenoy N."/>
            <person name="Sisk P."/>
            <person name="Stolte C."/>
            <person name="Sykes S."/>
            <person name="Walk T."/>
            <person name="White J."/>
            <person name="Yandava C."/>
            <person name="Klein B."/>
            <person name="McEwen J.G."/>
            <person name="Puccia R."/>
            <person name="Goldman G.H."/>
            <person name="Felipe M.S."/>
            <person name="Nino-Vega G."/>
            <person name="San-Blas G."/>
            <person name="Taylor J."/>
            <person name="Mendoza L."/>
            <person name="Galagan J."/>
            <person name="Nusbaum C."/>
            <person name="Birren B."/>
        </authorList>
    </citation>
    <scope>NUCLEOTIDE SEQUENCE</scope>
    <source>
        <strain evidence="2">G186AR</strain>
    </source>
</reference>
<evidence type="ECO:0000256" key="1">
    <source>
        <dbReference type="SAM" id="MobiDB-lite"/>
    </source>
</evidence>
<dbReference type="GeneID" id="69041812"/>
<keyword evidence="3" id="KW-1185">Reference proteome</keyword>
<accession>C0P077</accession>
<organism evidence="2 3">
    <name type="scientific">Ajellomyces capsulatus (strain G186AR / H82 / ATCC MYA-2454 / RMSCC 2432)</name>
    <name type="common">Darling's disease fungus</name>
    <name type="synonym">Histoplasma capsulatum</name>
    <dbReference type="NCBI Taxonomy" id="447093"/>
    <lineage>
        <taxon>Eukaryota</taxon>
        <taxon>Fungi</taxon>
        <taxon>Dikarya</taxon>
        <taxon>Ascomycota</taxon>
        <taxon>Pezizomycotina</taxon>
        <taxon>Eurotiomycetes</taxon>
        <taxon>Eurotiomycetidae</taxon>
        <taxon>Onygenales</taxon>
        <taxon>Ajellomycetaceae</taxon>
        <taxon>Histoplasma</taxon>
    </lineage>
</organism>
<feature type="region of interest" description="Disordered" evidence="1">
    <location>
        <begin position="1"/>
        <end position="23"/>
    </location>
</feature>
<dbReference type="InParanoid" id="C0P077"/>
<dbReference type="Proteomes" id="UP000001631">
    <property type="component" value="Unassembled WGS sequence"/>
</dbReference>
<gene>
    <name evidence="2" type="ORF">HCBG_08796</name>
</gene>
<evidence type="ECO:0000313" key="2">
    <source>
        <dbReference type="EMBL" id="EEH02893.1"/>
    </source>
</evidence>
<dbReference type="HOGENOM" id="CLU_2049028_0_0_1"/>
<proteinExistence type="predicted"/>
<dbReference type="AlphaFoldDB" id="C0P077"/>
<dbReference type="RefSeq" id="XP_045283374.1">
    <property type="nucleotide sequence ID" value="XM_045435845.1"/>
</dbReference>
<dbReference type="EMBL" id="GG663380">
    <property type="protein sequence ID" value="EEH02893.1"/>
    <property type="molecule type" value="Genomic_DNA"/>
</dbReference>
<sequence length="120" mass="13451">MVQTKRTKEKAKAPSPQRARPPSYRIIEKCSPSHCHHNSAATIPNDNTAGIGRLHLIGTLRWEVRHHGPIDSNVIKAQLVEPRQEKCWFDQGGIARCSAWACMHTLHISCALRRGFVSHG</sequence>
<evidence type="ECO:0000313" key="3">
    <source>
        <dbReference type="Proteomes" id="UP000001631"/>
    </source>
</evidence>